<dbReference type="Proteomes" id="UP000050525">
    <property type="component" value="Unassembled WGS sequence"/>
</dbReference>
<dbReference type="EMBL" id="AKHW03002395">
    <property type="protein sequence ID" value="KYO38963.1"/>
    <property type="molecule type" value="Genomic_DNA"/>
</dbReference>
<keyword evidence="2" id="KW-1185">Reference proteome</keyword>
<dbReference type="AlphaFoldDB" id="A0A151NQA3"/>
<organism evidence="1 2">
    <name type="scientific">Alligator mississippiensis</name>
    <name type="common">American alligator</name>
    <dbReference type="NCBI Taxonomy" id="8496"/>
    <lineage>
        <taxon>Eukaryota</taxon>
        <taxon>Metazoa</taxon>
        <taxon>Chordata</taxon>
        <taxon>Craniata</taxon>
        <taxon>Vertebrata</taxon>
        <taxon>Euteleostomi</taxon>
        <taxon>Archelosauria</taxon>
        <taxon>Archosauria</taxon>
        <taxon>Crocodylia</taxon>
        <taxon>Alligatoridae</taxon>
        <taxon>Alligatorinae</taxon>
        <taxon>Alligator</taxon>
    </lineage>
</organism>
<comment type="caution">
    <text evidence="1">The sequence shown here is derived from an EMBL/GenBank/DDBJ whole genome shotgun (WGS) entry which is preliminary data.</text>
</comment>
<protein>
    <submittedName>
        <fullName evidence="1">Uncharacterized protein</fullName>
    </submittedName>
</protein>
<name>A0A151NQA3_ALLMI</name>
<evidence type="ECO:0000313" key="1">
    <source>
        <dbReference type="EMBL" id="KYO38963.1"/>
    </source>
</evidence>
<reference evidence="1 2" key="1">
    <citation type="journal article" date="2012" name="Genome Biol.">
        <title>Sequencing three crocodilian genomes to illuminate the evolution of archosaurs and amniotes.</title>
        <authorList>
            <person name="St John J.A."/>
            <person name="Braun E.L."/>
            <person name="Isberg S.R."/>
            <person name="Miles L.G."/>
            <person name="Chong A.Y."/>
            <person name="Gongora J."/>
            <person name="Dalzell P."/>
            <person name="Moran C."/>
            <person name="Bed'hom B."/>
            <person name="Abzhanov A."/>
            <person name="Burgess S.C."/>
            <person name="Cooksey A.M."/>
            <person name="Castoe T.A."/>
            <person name="Crawford N.G."/>
            <person name="Densmore L.D."/>
            <person name="Drew J.C."/>
            <person name="Edwards S.V."/>
            <person name="Faircloth B.C."/>
            <person name="Fujita M.K."/>
            <person name="Greenwold M.J."/>
            <person name="Hoffmann F.G."/>
            <person name="Howard J.M."/>
            <person name="Iguchi T."/>
            <person name="Janes D.E."/>
            <person name="Khan S.Y."/>
            <person name="Kohno S."/>
            <person name="de Koning A.J."/>
            <person name="Lance S.L."/>
            <person name="McCarthy F.M."/>
            <person name="McCormack J.E."/>
            <person name="Merchant M.E."/>
            <person name="Peterson D.G."/>
            <person name="Pollock D.D."/>
            <person name="Pourmand N."/>
            <person name="Raney B.J."/>
            <person name="Roessler K.A."/>
            <person name="Sanford J.R."/>
            <person name="Sawyer R.H."/>
            <person name="Schmidt C.J."/>
            <person name="Triplett E.W."/>
            <person name="Tuberville T.D."/>
            <person name="Venegas-Anaya M."/>
            <person name="Howard J.T."/>
            <person name="Jarvis E.D."/>
            <person name="Guillette L.J.Jr."/>
            <person name="Glenn T.C."/>
            <person name="Green R.E."/>
            <person name="Ray D.A."/>
        </authorList>
    </citation>
    <scope>NUCLEOTIDE SEQUENCE [LARGE SCALE GENOMIC DNA]</scope>
    <source>
        <strain evidence="1">KSC_2009_1</strain>
    </source>
</reference>
<sequence length="154" mass="17321">MLTAVEDWNPPPKVLHTVPGEELPLNEIHSQPLRPCSELRMPRQTNDDHIFIIEDLKLSQICPFQITGPKFSILIRLKSPWQRGWLLMLFSHGRELNLRATPHGVQCLRRNGAFVSDPTACTLSSCVSLQLCHNPTEWMGHCSGDLNSTPSFAG</sequence>
<accession>A0A151NQA3</accession>
<proteinExistence type="predicted"/>
<evidence type="ECO:0000313" key="2">
    <source>
        <dbReference type="Proteomes" id="UP000050525"/>
    </source>
</evidence>
<gene>
    <name evidence="1" type="ORF">Y1Q_0022567</name>
</gene>